<comment type="catalytic activity">
    <reaction evidence="3">
        <text>Cleavage of hydrophobic, N-terminal signal or leader sequences from secreted and periplasmic proteins.</text>
        <dbReference type="EC" id="3.4.21.89"/>
    </reaction>
</comment>
<dbReference type="Pfam" id="PF10502">
    <property type="entry name" value="Peptidase_S26"/>
    <property type="match status" value="1"/>
</dbReference>
<evidence type="ECO:0000256" key="3">
    <source>
        <dbReference type="RuleBase" id="RU362042"/>
    </source>
</evidence>
<name>E0I7T6_9BACL</name>
<dbReference type="InterPro" id="IPR000223">
    <property type="entry name" value="Pept_S26A_signal_pept_1"/>
</dbReference>
<dbReference type="PANTHER" id="PTHR43390">
    <property type="entry name" value="SIGNAL PEPTIDASE I"/>
    <property type="match status" value="1"/>
</dbReference>
<dbReference type="PROSITE" id="PS51257">
    <property type="entry name" value="PROKAR_LIPOPROTEIN"/>
    <property type="match status" value="1"/>
</dbReference>
<protein>
    <recommendedName>
        <fullName evidence="3">Signal peptidase I</fullName>
        <ecNumber evidence="3">3.4.21.89</ecNumber>
    </recommendedName>
</protein>
<evidence type="ECO:0000256" key="2">
    <source>
        <dbReference type="ARBA" id="ARBA00009370"/>
    </source>
</evidence>
<keyword evidence="4" id="KW-0732">Signal</keyword>
<dbReference type="EMBL" id="AEDD01000004">
    <property type="protein sequence ID" value="EFM11241.1"/>
    <property type="molecule type" value="Genomic_DNA"/>
</dbReference>
<gene>
    <name evidence="6" type="ORF">PaecuDRAFT_1687</name>
</gene>
<dbReference type="GO" id="GO:0004252">
    <property type="term" value="F:serine-type endopeptidase activity"/>
    <property type="evidence" value="ECO:0007669"/>
    <property type="project" value="InterPro"/>
</dbReference>
<dbReference type="InterPro" id="IPR019533">
    <property type="entry name" value="Peptidase_S26"/>
</dbReference>
<dbReference type="InterPro" id="IPR036286">
    <property type="entry name" value="LexA/Signal_pep-like_sf"/>
</dbReference>
<dbReference type="RefSeq" id="WP_006037698.1">
    <property type="nucleotide sequence ID" value="NZ_AEDD01000004.1"/>
</dbReference>
<evidence type="ECO:0000256" key="1">
    <source>
        <dbReference type="ARBA" id="ARBA00004401"/>
    </source>
</evidence>
<feature type="chain" id="PRO_5038987272" description="Signal peptidase I" evidence="4">
    <location>
        <begin position="21"/>
        <end position="210"/>
    </location>
</feature>
<keyword evidence="7" id="KW-1185">Reference proteome</keyword>
<evidence type="ECO:0000259" key="5">
    <source>
        <dbReference type="Pfam" id="PF10502"/>
    </source>
</evidence>
<dbReference type="EC" id="3.4.21.89" evidence="3"/>
<feature type="signal peptide" evidence="4">
    <location>
        <begin position="1"/>
        <end position="20"/>
    </location>
</feature>
<evidence type="ECO:0000313" key="6">
    <source>
        <dbReference type="EMBL" id="EFM11241.1"/>
    </source>
</evidence>
<dbReference type="GO" id="GO:0005886">
    <property type="term" value="C:plasma membrane"/>
    <property type="evidence" value="ECO:0007669"/>
    <property type="project" value="UniProtKB-SubCell"/>
</dbReference>
<organism evidence="6 7">
    <name type="scientific">Paenibacillus curdlanolyticus YK9</name>
    <dbReference type="NCBI Taxonomy" id="717606"/>
    <lineage>
        <taxon>Bacteria</taxon>
        <taxon>Bacillati</taxon>
        <taxon>Bacillota</taxon>
        <taxon>Bacilli</taxon>
        <taxon>Bacillales</taxon>
        <taxon>Paenibacillaceae</taxon>
        <taxon>Paenibacillus</taxon>
    </lineage>
</organism>
<dbReference type="GO" id="GO:0006465">
    <property type="term" value="P:signal peptide processing"/>
    <property type="evidence" value="ECO:0007669"/>
    <property type="project" value="InterPro"/>
</dbReference>
<reference evidence="6 7" key="1">
    <citation type="submission" date="2010-07" db="EMBL/GenBank/DDBJ databases">
        <title>The draft genome of Paenibacillus curdlanolyticus YK9.</title>
        <authorList>
            <consortium name="US DOE Joint Genome Institute (JGI-PGF)"/>
            <person name="Lucas S."/>
            <person name="Copeland A."/>
            <person name="Lapidus A."/>
            <person name="Cheng J.-F."/>
            <person name="Bruce D."/>
            <person name="Goodwin L."/>
            <person name="Pitluck S."/>
            <person name="Land M.L."/>
            <person name="Hauser L."/>
            <person name="Chang Y.-J."/>
            <person name="Jeffries C."/>
            <person name="Anderson I.J."/>
            <person name="Johnson E."/>
            <person name="Loganathan U."/>
            <person name="Mulhopadhyay B."/>
            <person name="Kyrpides N."/>
            <person name="Woyke T.J."/>
        </authorList>
    </citation>
    <scope>NUCLEOTIDE SEQUENCE [LARGE SCALE GENOMIC DNA]</scope>
    <source>
        <strain evidence="6 7">YK9</strain>
    </source>
</reference>
<keyword evidence="3" id="KW-0645">Protease</keyword>
<dbReference type="GO" id="GO:0009003">
    <property type="term" value="F:signal peptidase activity"/>
    <property type="evidence" value="ECO:0007669"/>
    <property type="project" value="UniProtKB-EC"/>
</dbReference>
<accession>E0I7T6</accession>
<evidence type="ECO:0000313" key="7">
    <source>
        <dbReference type="Proteomes" id="UP000005387"/>
    </source>
</evidence>
<dbReference type="OrthoDB" id="2427065at2"/>
<proteinExistence type="inferred from homology"/>
<dbReference type="PANTHER" id="PTHR43390:SF1">
    <property type="entry name" value="CHLOROPLAST PROCESSING PEPTIDASE"/>
    <property type="match status" value="1"/>
</dbReference>
<feature type="domain" description="Peptidase S26" evidence="5">
    <location>
        <begin position="62"/>
        <end position="206"/>
    </location>
</feature>
<dbReference type="SUPFAM" id="SSF51306">
    <property type="entry name" value="LexA/Signal peptidase"/>
    <property type="match status" value="1"/>
</dbReference>
<sequence length="210" mass="23396">MNLKTFIIVITLLLITAACTKEEVIVDNATPEDIPFVAAGEDDEVITFRNDSMVRKLAELYDKKLVVSPDYYKTHEMQRGDIIQFRIPDSNTIPTTLESDVSRVIGLEGETVSLKKGQIYINNKRLDTFYGMLMVDGLRIKEFSIIEKDPGCAADCLQTRKQFFDTKLEVKVPTGSVFIIADNPLRGLGSMDFGPLDTGNVLGKVVGIKK</sequence>
<comment type="subcellular location">
    <subcellularLocation>
        <location evidence="1">Cell membrane</location>
        <topology evidence="1">Single-pass type II membrane protein</topology>
    </subcellularLocation>
    <subcellularLocation>
        <location evidence="3">Membrane</location>
        <topology evidence="3">Single-pass type II membrane protein</topology>
    </subcellularLocation>
</comment>
<dbReference type="Gene3D" id="2.10.109.10">
    <property type="entry name" value="Umud Fragment, subunit A"/>
    <property type="match status" value="1"/>
</dbReference>
<dbReference type="eggNOG" id="COG0681">
    <property type="taxonomic scope" value="Bacteria"/>
</dbReference>
<dbReference type="STRING" id="717606.PaecuDRAFT_1687"/>
<dbReference type="Proteomes" id="UP000005387">
    <property type="component" value="Unassembled WGS sequence"/>
</dbReference>
<dbReference type="NCBIfam" id="TIGR02227">
    <property type="entry name" value="sigpep_I_bact"/>
    <property type="match status" value="1"/>
</dbReference>
<keyword evidence="3" id="KW-0378">Hydrolase</keyword>
<dbReference type="AlphaFoldDB" id="E0I7T6"/>
<evidence type="ECO:0000256" key="4">
    <source>
        <dbReference type="SAM" id="SignalP"/>
    </source>
</evidence>
<comment type="similarity">
    <text evidence="2 3">Belongs to the peptidase S26 family.</text>
</comment>